<dbReference type="InterPro" id="IPR036860">
    <property type="entry name" value="SH2_dom_sf"/>
</dbReference>
<organism evidence="3 4">
    <name type="scientific">Clytia hemisphaerica</name>
    <dbReference type="NCBI Taxonomy" id="252671"/>
    <lineage>
        <taxon>Eukaryota</taxon>
        <taxon>Metazoa</taxon>
        <taxon>Cnidaria</taxon>
        <taxon>Hydrozoa</taxon>
        <taxon>Hydroidolina</taxon>
        <taxon>Leptothecata</taxon>
        <taxon>Obeliida</taxon>
        <taxon>Clytiidae</taxon>
        <taxon>Clytia</taxon>
    </lineage>
</organism>
<reference evidence="3" key="1">
    <citation type="submission" date="2021-01" db="UniProtKB">
        <authorList>
            <consortium name="EnsemblMetazoa"/>
        </authorList>
    </citation>
    <scope>IDENTIFICATION</scope>
</reference>
<dbReference type="SMART" id="SM00252">
    <property type="entry name" value="SH2"/>
    <property type="match status" value="1"/>
</dbReference>
<dbReference type="Proteomes" id="UP000594262">
    <property type="component" value="Unplaced"/>
</dbReference>
<dbReference type="CDD" id="cd00173">
    <property type="entry name" value="SH2"/>
    <property type="match status" value="1"/>
</dbReference>
<proteinExistence type="predicted"/>
<evidence type="ECO:0000256" key="1">
    <source>
        <dbReference type="PROSITE-ProRule" id="PRU00191"/>
    </source>
</evidence>
<evidence type="ECO:0000259" key="2">
    <source>
        <dbReference type="PROSITE" id="PS50001"/>
    </source>
</evidence>
<dbReference type="PROSITE" id="PS50001">
    <property type="entry name" value="SH2"/>
    <property type="match status" value="1"/>
</dbReference>
<sequence>MLESKQNKDTLNNHEDFFSSGLKRSAEDARRLAQEYVSPDVFSNNVTTNKDRKSYVYDIDNKSNQAFDSKNDEARIQILNALSDPKKELILTHDSYLKTMDDEEARKVFERSNIHPYIYTQIPGHSASCKESPSQRFRVSVKNKVGEFFIQKVTRKDAELSLSIEKEGSFLVRESESSPGDLTISIKRQKHIGHVWIGKTKNGKFLCKETNHYNSIENIIGKYVSTFLVSKGGQAVQLSVNDEDIISNEVNDYNSFKKKSYYIGSLSQQACEDRLKDTANGSFLLSEVDKERKWMLSAKFPAIVGHFYITLDKNYSIWPCFHSIHSALIKQSKELSK</sequence>
<dbReference type="RefSeq" id="XP_066923778.1">
    <property type="nucleotide sequence ID" value="XM_067067677.1"/>
</dbReference>
<feature type="domain" description="SH2" evidence="2">
    <location>
        <begin position="148"/>
        <end position="223"/>
    </location>
</feature>
<keyword evidence="4" id="KW-1185">Reference proteome</keyword>
<evidence type="ECO:0000313" key="4">
    <source>
        <dbReference type="Proteomes" id="UP000594262"/>
    </source>
</evidence>
<evidence type="ECO:0000313" key="3">
    <source>
        <dbReference type="EnsemblMetazoa" id="CLYHEMP009147.1"/>
    </source>
</evidence>
<dbReference type="OrthoDB" id="5914531at2759"/>
<dbReference type="PRINTS" id="PR00401">
    <property type="entry name" value="SH2DOMAIN"/>
</dbReference>
<dbReference type="Pfam" id="PF00017">
    <property type="entry name" value="SH2"/>
    <property type="match status" value="1"/>
</dbReference>
<dbReference type="AlphaFoldDB" id="A0A7M5UDP0"/>
<name>A0A7M5UDP0_9CNID</name>
<dbReference type="InterPro" id="IPR043539">
    <property type="entry name" value="Grb2-like"/>
</dbReference>
<dbReference type="PANTHER" id="PTHR46037">
    <property type="entry name" value="PROTEIN ENHANCER OF SEVENLESS 2B"/>
    <property type="match status" value="1"/>
</dbReference>
<dbReference type="GeneID" id="136811045"/>
<accession>A0A7M5UDP0</accession>
<dbReference type="SUPFAM" id="SSF55550">
    <property type="entry name" value="SH2 domain"/>
    <property type="match status" value="2"/>
</dbReference>
<dbReference type="EnsemblMetazoa" id="CLYHEMT009147.1">
    <property type="protein sequence ID" value="CLYHEMP009147.1"/>
    <property type="gene ID" value="CLYHEMG009147"/>
</dbReference>
<keyword evidence="1" id="KW-0727">SH2 domain</keyword>
<dbReference type="Gene3D" id="3.30.505.10">
    <property type="entry name" value="SH2 domain"/>
    <property type="match status" value="2"/>
</dbReference>
<protein>
    <recommendedName>
        <fullName evidence="2">SH2 domain-containing protein</fullName>
    </recommendedName>
</protein>
<dbReference type="InterPro" id="IPR000980">
    <property type="entry name" value="SH2"/>
</dbReference>